<organism evidence="2 3">
    <name type="scientific">Candidatus Abawacabacteria bacterium RBG_16_42_10</name>
    <dbReference type="NCBI Taxonomy" id="1817814"/>
    <lineage>
        <taxon>Bacteria</taxon>
        <taxon>Candidatus Abawacaibacteriota</taxon>
    </lineage>
</organism>
<dbReference type="InterPro" id="IPR036890">
    <property type="entry name" value="HATPase_C_sf"/>
</dbReference>
<evidence type="ECO:0000313" key="3">
    <source>
        <dbReference type="Proteomes" id="UP000177614"/>
    </source>
</evidence>
<accession>A0A1F4XK68</accession>
<reference evidence="2 3" key="1">
    <citation type="journal article" date="2016" name="Nat. Commun.">
        <title>Thousands of microbial genomes shed light on interconnected biogeochemical processes in an aquifer system.</title>
        <authorList>
            <person name="Anantharaman K."/>
            <person name="Brown C.T."/>
            <person name="Hug L.A."/>
            <person name="Sharon I."/>
            <person name="Castelle C.J."/>
            <person name="Probst A.J."/>
            <person name="Thomas B.C."/>
            <person name="Singh A."/>
            <person name="Wilkins M.J."/>
            <person name="Karaoz U."/>
            <person name="Brodie E.L."/>
            <person name="Williams K.H."/>
            <person name="Hubbard S.S."/>
            <person name="Banfield J.F."/>
        </authorList>
    </citation>
    <scope>NUCLEOTIDE SEQUENCE [LARGE SCALE GENOMIC DNA]</scope>
</reference>
<feature type="domain" description="Histidine kinase/HSP90-like ATPase" evidence="1">
    <location>
        <begin position="17"/>
        <end position="141"/>
    </location>
</feature>
<dbReference type="Gene3D" id="3.30.565.10">
    <property type="entry name" value="Histidine kinase-like ATPase, C-terminal domain"/>
    <property type="match status" value="1"/>
</dbReference>
<dbReference type="STRING" id="1817814.A2V81_03050"/>
<dbReference type="InterPro" id="IPR003594">
    <property type="entry name" value="HATPase_dom"/>
</dbReference>
<comment type="caution">
    <text evidence="2">The sequence shown here is derived from an EMBL/GenBank/DDBJ whole genome shotgun (WGS) entry which is preliminary data.</text>
</comment>
<dbReference type="AlphaFoldDB" id="A0A1F4XK68"/>
<gene>
    <name evidence="2" type="ORF">A2V81_03050</name>
</gene>
<evidence type="ECO:0000313" key="2">
    <source>
        <dbReference type="EMBL" id="OGC82102.1"/>
    </source>
</evidence>
<protein>
    <recommendedName>
        <fullName evidence="1">Histidine kinase/HSP90-like ATPase domain-containing protein</fullName>
    </recommendedName>
</protein>
<dbReference type="Proteomes" id="UP000177614">
    <property type="component" value="Unassembled WGS sequence"/>
</dbReference>
<dbReference type="Pfam" id="PF13581">
    <property type="entry name" value="HATPase_c_2"/>
    <property type="match status" value="1"/>
</dbReference>
<evidence type="ECO:0000259" key="1">
    <source>
        <dbReference type="Pfam" id="PF13581"/>
    </source>
</evidence>
<dbReference type="EMBL" id="MEWR01000011">
    <property type="protein sequence ID" value="OGC82102.1"/>
    <property type="molecule type" value="Genomic_DNA"/>
</dbReference>
<proteinExistence type="predicted"/>
<sequence length="150" mass="17533">MIRTISHTWNIKPADYHASDIRKDIDAFLSNQGFDKKWRHRLLVIACELIANACMHAFKARHVIFAIKCIHYSYKSSVHMNIEDDSKILLKERYDNLAHAVQARRLRRPYQGIHGRGLHIIVLWTDRVQFSKKRTGGLKVSTIKDILTKK</sequence>
<name>A0A1F4XK68_9BACT</name>